<dbReference type="Pfam" id="PF11738">
    <property type="entry name" value="DUF3298"/>
    <property type="match status" value="1"/>
</dbReference>
<evidence type="ECO:0000313" key="3">
    <source>
        <dbReference type="EMBL" id="HIW80906.1"/>
    </source>
</evidence>
<gene>
    <name evidence="3" type="ORF">H9742_05135</name>
</gene>
<reference evidence="3" key="2">
    <citation type="submission" date="2021-04" db="EMBL/GenBank/DDBJ databases">
        <authorList>
            <person name="Gilroy R."/>
        </authorList>
    </citation>
    <scope>NUCLEOTIDE SEQUENCE</scope>
    <source>
        <strain evidence="3">CHK195-6426</strain>
    </source>
</reference>
<organism evidence="3 4">
    <name type="scientific">Candidatus Acetatifactor stercoripullorum</name>
    <dbReference type="NCBI Taxonomy" id="2838414"/>
    <lineage>
        <taxon>Bacteria</taxon>
        <taxon>Bacillati</taxon>
        <taxon>Bacillota</taxon>
        <taxon>Clostridia</taxon>
        <taxon>Lachnospirales</taxon>
        <taxon>Lachnospiraceae</taxon>
        <taxon>Acetatifactor</taxon>
    </lineage>
</organism>
<keyword evidence="1" id="KW-0472">Membrane</keyword>
<comment type="caution">
    <text evidence="3">The sequence shown here is derived from an EMBL/GenBank/DDBJ whole genome shotgun (WGS) entry which is preliminary data.</text>
</comment>
<dbReference type="Gene3D" id="3.90.640.20">
    <property type="entry name" value="Heat-shock cognate protein, ATPase"/>
    <property type="match status" value="1"/>
</dbReference>
<name>A0A9D1R6E7_9FIRM</name>
<dbReference type="Gene3D" id="3.30.565.40">
    <property type="entry name" value="Fervidobacterium nodosum Rt17-B1 like"/>
    <property type="match status" value="1"/>
</dbReference>
<evidence type="ECO:0000259" key="2">
    <source>
        <dbReference type="Pfam" id="PF11738"/>
    </source>
</evidence>
<accession>A0A9D1R6E7</accession>
<feature type="transmembrane region" description="Helical" evidence="1">
    <location>
        <begin position="46"/>
        <end position="65"/>
    </location>
</feature>
<keyword evidence="1" id="KW-0812">Transmembrane</keyword>
<sequence>MSEMKDAKDKYDAIPIPEELGERVQAAIESSGKRRKILQWKRRKRVLRGLATSAAAVAVVFTVLLNTNTAFAREMSSIPVVGAVARVLTFRTYEAEEENVGISVEIPSVEMISADTDGLADSINQEIYQLCEEYAKEAMERAMEYRTAFLETGGTEEEWAAHDIQINVWYEVKAQTQNYLSFVVRGSENWTSAYREARYYTIDLQQEKLLSLNDVLGENDIEAANESIRKQMEVMSKEDGITFWTPEEGGFTGITEETPFYINENENLVIVFEKYQIAPGSAGDIEFEIER</sequence>
<proteinExistence type="predicted"/>
<evidence type="ECO:0000313" key="4">
    <source>
        <dbReference type="Proteomes" id="UP000824265"/>
    </source>
</evidence>
<dbReference type="AlphaFoldDB" id="A0A9D1R6E7"/>
<evidence type="ECO:0000256" key="1">
    <source>
        <dbReference type="SAM" id="Phobius"/>
    </source>
</evidence>
<keyword evidence="1" id="KW-1133">Transmembrane helix</keyword>
<dbReference type="Proteomes" id="UP000824265">
    <property type="component" value="Unassembled WGS sequence"/>
</dbReference>
<reference evidence="3" key="1">
    <citation type="journal article" date="2021" name="PeerJ">
        <title>Extensive microbial diversity within the chicken gut microbiome revealed by metagenomics and culture.</title>
        <authorList>
            <person name="Gilroy R."/>
            <person name="Ravi A."/>
            <person name="Getino M."/>
            <person name="Pursley I."/>
            <person name="Horton D.L."/>
            <person name="Alikhan N.F."/>
            <person name="Baker D."/>
            <person name="Gharbi K."/>
            <person name="Hall N."/>
            <person name="Watson M."/>
            <person name="Adriaenssens E.M."/>
            <person name="Foster-Nyarko E."/>
            <person name="Jarju S."/>
            <person name="Secka A."/>
            <person name="Antonio M."/>
            <person name="Oren A."/>
            <person name="Chaudhuri R.R."/>
            <person name="La Ragione R."/>
            <person name="Hildebrand F."/>
            <person name="Pallen M.J."/>
        </authorList>
    </citation>
    <scope>NUCLEOTIDE SEQUENCE</scope>
    <source>
        <strain evidence="3">CHK195-6426</strain>
    </source>
</reference>
<dbReference type="InterPro" id="IPR037126">
    <property type="entry name" value="PdaC/RsiV-like_sf"/>
</dbReference>
<feature type="domain" description="DUF3298" evidence="2">
    <location>
        <begin position="220"/>
        <end position="290"/>
    </location>
</feature>
<protein>
    <submittedName>
        <fullName evidence="3">DUF3298 and DUF4163 domain-containing protein</fullName>
    </submittedName>
</protein>
<dbReference type="EMBL" id="DXGH01000028">
    <property type="protein sequence ID" value="HIW80906.1"/>
    <property type="molecule type" value="Genomic_DNA"/>
</dbReference>
<dbReference type="InterPro" id="IPR021729">
    <property type="entry name" value="DUF3298"/>
</dbReference>